<feature type="non-terminal residue" evidence="1">
    <location>
        <position position="65"/>
    </location>
</feature>
<protein>
    <submittedName>
        <fullName evidence="1">Uncharacterized protein</fullName>
    </submittedName>
</protein>
<reference evidence="1" key="1">
    <citation type="journal article" date="2014" name="Front. Microbiol.">
        <title>High frequency of phylogenetically diverse reductive dehalogenase-homologous genes in deep subseafloor sedimentary metagenomes.</title>
        <authorList>
            <person name="Kawai M."/>
            <person name="Futagami T."/>
            <person name="Toyoda A."/>
            <person name="Takaki Y."/>
            <person name="Nishi S."/>
            <person name="Hori S."/>
            <person name="Arai W."/>
            <person name="Tsubouchi T."/>
            <person name="Morono Y."/>
            <person name="Uchiyama I."/>
            <person name="Ito T."/>
            <person name="Fujiyama A."/>
            <person name="Inagaki F."/>
            <person name="Takami H."/>
        </authorList>
    </citation>
    <scope>NUCLEOTIDE SEQUENCE</scope>
    <source>
        <strain evidence="1">Expedition CK06-06</strain>
    </source>
</reference>
<organism evidence="1">
    <name type="scientific">marine sediment metagenome</name>
    <dbReference type="NCBI Taxonomy" id="412755"/>
    <lineage>
        <taxon>unclassified sequences</taxon>
        <taxon>metagenomes</taxon>
        <taxon>ecological metagenomes</taxon>
    </lineage>
</organism>
<proteinExistence type="predicted"/>
<dbReference type="AlphaFoldDB" id="X1SMJ3"/>
<dbReference type="EMBL" id="BARW01014823">
    <property type="protein sequence ID" value="GAI80376.1"/>
    <property type="molecule type" value="Genomic_DNA"/>
</dbReference>
<accession>X1SMJ3</accession>
<comment type="caution">
    <text evidence="1">The sequence shown here is derived from an EMBL/GenBank/DDBJ whole genome shotgun (WGS) entry which is preliminary data.</text>
</comment>
<gene>
    <name evidence="1" type="ORF">S12H4_26171</name>
</gene>
<evidence type="ECO:0000313" key="1">
    <source>
        <dbReference type="EMBL" id="GAI80376.1"/>
    </source>
</evidence>
<name>X1SMJ3_9ZZZZ</name>
<sequence length="65" mass="7551">MAEEKIAKVAVEVCLEVKRWDKACEVRRRNTYNRDVEQYADNRSNGTIDNAFNDIRTPDKFIGST</sequence>